<keyword evidence="3" id="KW-1185">Reference proteome</keyword>
<evidence type="ECO:0000256" key="1">
    <source>
        <dbReference type="SAM" id="MobiDB-lite"/>
    </source>
</evidence>
<organism evidence="2 3">
    <name type="scientific">Ficus carica</name>
    <name type="common">Common fig</name>
    <dbReference type="NCBI Taxonomy" id="3494"/>
    <lineage>
        <taxon>Eukaryota</taxon>
        <taxon>Viridiplantae</taxon>
        <taxon>Streptophyta</taxon>
        <taxon>Embryophyta</taxon>
        <taxon>Tracheophyta</taxon>
        <taxon>Spermatophyta</taxon>
        <taxon>Magnoliopsida</taxon>
        <taxon>eudicotyledons</taxon>
        <taxon>Gunneridae</taxon>
        <taxon>Pentapetalae</taxon>
        <taxon>rosids</taxon>
        <taxon>fabids</taxon>
        <taxon>Rosales</taxon>
        <taxon>Moraceae</taxon>
        <taxon>Ficeae</taxon>
        <taxon>Ficus</taxon>
    </lineage>
</organism>
<comment type="caution">
    <text evidence="2">The sequence shown here is derived from an EMBL/GenBank/DDBJ whole genome shotgun (WGS) entry which is preliminary data.</text>
</comment>
<proteinExistence type="predicted"/>
<feature type="compositionally biased region" description="Basic and acidic residues" evidence="1">
    <location>
        <begin position="72"/>
        <end position="89"/>
    </location>
</feature>
<evidence type="ECO:0000313" key="3">
    <source>
        <dbReference type="Proteomes" id="UP001187192"/>
    </source>
</evidence>
<reference evidence="2" key="1">
    <citation type="submission" date="2023-07" db="EMBL/GenBank/DDBJ databases">
        <title>draft genome sequence of fig (Ficus carica).</title>
        <authorList>
            <person name="Takahashi T."/>
            <person name="Nishimura K."/>
        </authorList>
    </citation>
    <scope>NUCLEOTIDE SEQUENCE</scope>
</reference>
<sequence length="105" mass="12583">MENCRSRFVAAIEASSLEKHRDKDSLPDEHRDRDSWWLLQPRRQRKSTTSVLVAVAIQSLCCRDLRLTMRERARHSEDERERERRERGKTVSLPSGYCRQRTRPF</sequence>
<name>A0AA87YT64_FICCA</name>
<protein>
    <submittedName>
        <fullName evidence="2">Uncharacterized protein</fullName>
    </submittedName>
</protein>
<evidence type="ECO:0000313" key="2">
    <source>
        <dbReference type="EMBL" id="GMN22443.1"/>
    </source>
</evidence>
<gene>
    <name evidence="2" type="ORF">TIFTF001_045654</name>
</gene>
<dbReference type="EMBL" id="BTGU01004114">
    <property type="protein sequence ID" value="GMN22443.1"/>
    <property type="molecule type" value="Genomic_DNA"/>
</dbReference>
<feature type="region of interest" description="Disordered" evidence="1">
    <location>
        <begin position="72"/>
        <end position="105"/>
    </location>
</feature>
<dbReference type="Proteomes" id="UP001187192">
    <property type="component" value="Unassembled WGS sequence"/>
</dbReference>
<dbReference type="AlphaFoldDB" id="A0AA87YT64"/>
<accession>A0AA87YT64</accession>